<dbReference type="AlphaFoldDB" id="A0AAP0HZF0"/>
<feature type="compositionally biased region" description="Gly residues" evidence="1">
    <location>
        <begin position="77"/>
        <end position="86"/>
    </location>
</feature>
<gene>
    <name evidence="2" type="ORF">Syun_023244</name>
</gene>
<protein>
    <submittedName>
        <fullName evidence="2">Uncharacterized protein</fullName>
    </submittedName>
</protein>
<evidence type="ECO:0000256" key="1">
    <source>
        <dbReference type="SAM" id="MobiDB-lite"/>
    </source>
</evidence>
<evidence type="ECO:0000313" key="3">
    <source>
        <dbReference type="Proteomes" id="UP001420932"/>
    </source>
</evidence>
<dbReference type="EMBL" id="JBBNAF010000010">
    <property type="protein sequence ID" value="KAK9107233.1"/>
    <property type="molecule type" value="Genomic_DNA"/>
</dbReference>
<name>A0AAP0HZF0_9MAGN</name>
<keyword evidence="3" id="KW-1185">Reference proteome</keyword>
<comment type="caution">
    <text evidence="2">The sequence shown here is derived from an EMBL/GenBank/DDBJ whole genome shotgun (WGS) entry which is preliminary data.</text>
</comment>
<organism evidence="2 3">
    <name type="scientific">Stephania yunnanensis</name>
    <dbReference type="NCBI Taxonomy" id="152371"/>
    <lineage>
        <taxon>Eukaryota</taxon>
        <taxon>Viridiplantae</taxon>
        <taxon>Streptophyta</taxon>
        <taxon>Embryophyta</taxon>
        <taxon>Tracheophyta</taxon>
        <taxon>Spermatophyta</taxon>
        <taxon>Magnoliopsida</taxon>
        <taxon>Ranunculales</taxon>
        <taxon>Menispermaceae</taxon>
        <taxon>Menispermoideae</taxon>
        <taxon>Cissampelideae</taxon>
        <taxon>Stephania</taxon>
    </lineage>
</organism>
<feature type="region of interest" description="Disordered" evidence="1">
    <location>
        <begin position="50"/>
        <end position="86"/>
    </location>
</feature>
<sequence>MTDLVCSGDNDRVMQWWSKGEADEAVARESALAKREAVTREVGEEIAQARAEQRRGGASGGGEEGADDLGAARRLGGALGGGGEGADGWVQRDAVAVLQDEQNWNGWVLTVMRQQRRRGADDAAGAGDEVAGVGGQIETARLSFKSAGAWQRLVSHNQRNL</sequence>
<reference evidence="2 3" key="1">
    <citation type="submission" date="2024-01" db="EMBL/GenBank/DDBJ databases">
        <title>Genome assemblies of Stephania.</title>
        <authorList>
            <person name="Yang L."/>
        </authorList>
    </citation>
    <scope>NUCLEOTIDE SEQUENCE [LARGE SCALE GENOMIC DNA]</scope>
    <source>
        <strain evidence="2">YNDBR</strain>
        <tissue evidence="2">Leaf</tissue>
    </source>
</reference>
<evidence type="ECO:0000313" key="2">
    <source>
        <dbReference type="EMBL" id="KAK9107233.1"/>
    </source>
</evidence>
<dbReference type="Proteomes" id="UP001420932">
    <property type="component" value="Unassembled WGS sequence"/>
</dbReference>
<accession>A0AAP0HZF0</accession>
<proteinExistence type="predicted"/>